<accession>A0A1T4XE98</accession>
<keyword evidence="5 8" id="KW-0067">ATP-binding</keyword>
<keyword evidence="9" id="KW-1185">Reference proteome</keyword>
<dbReference type="InterPro" id="IPR027417">
    <property type="entry name" value="P-loop_NTPase"/>
</dbReference>
<dbReference type="PANTHER" id="PTHR42788:SF7">
    <property type="entry name" value="NITRATE ABC TRANSPORTER ATP-BINDING PROTEIN"/>
    <property type="match status" value="1"/>
</dbReference>
<keyword evidence="6" id="KW-0472">Membrane</keyword>
<dbReference type="PROSITE" id="PS50893">
    <property type="entry name" value="ABC_TRANSPORTER_2"/>
    <property type="match status" value="1"/>
</dbReference>
<evidence type="ECO:0000259" key="7">
    <source>
        <dbReference type="PROSITE" id="PS50893"/>
    </source>
</evidence>
<evidence type="ECO:0000256" key="4">
    <source>
        <dbReference type="ARBA" id="ARBA00022741"/>
    </source>
</evidence>
<dbReference type="OrthoDB" id="9801958at2"/>
<name>A0A1T4XE98_9CLOT</name>
<comment type="subcellular location">
    <subcellularLocation>
        <location evidence="1">Cell membrane</location>
        <topology evidence="1">Peripheral membrane protein</topology>
    </subcellularLocation>
</comment>
<evidence type="ECO:0000256" key="6">
    <source>
        <dbReference type="ARBA" id="ARBA00023136"/>
    </source>
</evidence>
<dbReference type="InterPro" id="IPR003593">
    <property type="entry name" value="AAA+_ATPase"/>
</dbReference>
<dbReference type="GO" id="GO:0005524">
    <property type="term" value="F:ATP binding"/>
    <property type="evidence" value="ECO:0007669"/>
    <property type="project" value="UniProtKB-KW"/>
</dbReference>
<gene>
    <name evidence="8" type="ORF">SAMN05443428_10872</name>
</gene>
<dbReference type="PANTHER" id="PTHR42788">
    <property type="entry name" value="TAURINE IMPORT ATP-BINDING PROTEIN-RELATED"/>
    <property type="match status" value="1"/>
</dbReference>
<evidence type="ECO:0000256" key="5">
    <source>
        <dbReference type="ARBA" id="ARBA00022840"/>
    </source>
</evidence>
<keyword evidence="4" id="KW-0547">Nucleotide-binding</keyword>
<dbReference type="AlphaFoldDB" id="A0A1T4XE98"/>
<dbReference type="Pfam" id="PF00005">
    <property type="entry name" value="ABC_tran"/>
    <property type="match status" value="1"/>
</dbReference>
<dbReference type="InterPro" id="IPR050166">
    <property type="entry name" value="ABC_transporter_ATP-bind"/>
</dbReference>
<dbReference type="PROSITE" id="PS00211">
    <property type="entry name" value="ABC_TRANSPORTER_1"/>
    <property type="match status" value="1"/>
</dbReference>
<keyword evidence="3" id="KW-1003">Cell membrane</keyword>
<evidence type="ECO:0000256" key="3">
    <source>
        <dbReference type="ARBA" id="ARBA00022475"/>
    </source>
</evidence>
<dbReference type="Proteomes" id="UP000190105">
    <property type="component" value="Unassembled WGS sequence"/>
</dbReference>
<protein>
    <submittedName>
        <fullName evidence="8">NitT/TauT family transport system ATP-binding protein</fullName>
    </submittedName>
</protein>
<keyword evidence="2" id="KW-0813">Transport</keyword>
<evidence type="ECO:0000313" key="9">
    <source>
        <dbReference type="Proteomes" id="UP000190105"/>
    </source>
</evidence>
<dbReference type="InterPro" id="IPR003439">
    <property type="entry name" value="ABC_transporter-like_ATP-bd"/>
</dbReference>
<dbReference type="GO" id="GO:0005886">
    <property type="term" value="C:plasma membrane"/>
    <property type="evidence" value="ECO:0007669"/>
    <property type="project" value="UniProtKB-SubCell"/>
</dbReference>
<dbReference type="InterPro" id="IPR017871">
    <property type="entry name" value="ABC_transporter-like_CS"/>
</dbReference>
<organism evidence="8 9">
    <name type="scientific">Caloramator quimbayensis</name>
    <dbReference type="NCBI Taxonomy" id="1147123"/>
    <lineage>
        <taxon>Bacteria</taxon>
        <taxon>Bacillati</taxon>
        <taxon>Bacillota</taxon>
        <taxon>Clostridia</taxon>
        <taxon>Eubacteriales</taxon>
        <taxon>Clostridiaceae</taxon>
        <taxon>Caloramator</taxon>
    </lineage>
</organism>
<sequence length="247" mass="28043">MIKIESLTVKYGSFTALSNINLEIGDDEIYAVLGPSGCGKTTLIYALSMIIKEFEGRVLINDKPIKNSDVRIGTVLQNYGLLPWKNVYENALLGIEIKDKEKADKLYSEYIIKELGLEDLKYKYPNSLSGGQMQRVALARSFILKPQILLMDEPFSALDAITREKMQELFLNIWMNNKVSTVFVTHSIEEAICIGKKIVILSKSPGRILKIINNPLFGLKEPRLSSDFYNLSLEIRKFIKEGWSIEK</sequence>
<dbReference type="SMART" id="SM00382">
    <property type="entry name" value="AAA"/>
    <property type="match status" value="1"/>
</dbReference>
<reference evidence="9" key="1">
    <citation type="submission" date="2017-02" db="EMBL/GenBank/DDBJ databases">
        <authorList>
            <person name="Varghese N."/>
            <person name="Submissions S."/>
        </authorList>
    </citation>
    <scope>NUCLEOTIDE SEQUENCE [LARGE SCALE GENOMIC DNA]</scope>
    <source>
        <strain evidence="9">USBA 833</strain>
    </source>
</reference>
<dbReference type="SUPFAM" id="SSF52540">
    <property type="entry name" value="P-loop containing nucleoside triphosphate hydrolases"/>
    <property type="match status" value="1"/>
</dbReference>
<dbReference type="RefSeq" id="WP_078696379.1">
    <property type="nucleotide sequence ID" value="NZ_FUYH01000008.1"/>
</dbReference>
<evidence type="ECO:0000313" key="8">
    <source>
        <dbReference type="EMBL" id="SKA87884.1"/>
    </source>
</evidence>
<dbReference type="CDD" id="cd03293">
    <property type="entry name" value="ABC_NrtD_SsuB_transporters"/>
    <property type="match status" value="1"/>
</dbReference>
<dbReference type="Gene3D" id="3.40.50.300">
    <property type="entry name" value="P-loop containing nucleotide triphosphate hydrolases"/>
    <property type="match status" value="1"/>
</dbReference>
<dbReference type="EMBL" id="FUYH01000008">
    <property type="protein sequence ID" value="SKA87884.1"/>
    <property type="molecule type" value="Genomic_DNA"/>
</dbReference>
<dbReference type="GO" id="GO:0016887">
    <property type="term" value="F:ATP hydrolysis activity"/>
    <property type="evidence" value="ECO:0007669"/>
    <property type="project" value="InterPro"/>
</dbReference>
<proteinExistence type="predicted"/>
<evidence type="ECO:0000256" key="1">
    <source>
        <dbReference type="ARBA" id="ARBA00004202"/>
    </source>
</evidence>
<feature type="domain" description="ABC transporter" evidence="7">
    <location>
        <begin position="2"/>
        <end position="228"/>
    </location>
</feature>
<evidence type="ECO:0000256" key="2">
    <source>
        <dbReference type="ARBA" id="ARBA00022448"/>
    </source>
</evidence>
<dbReference type="STRING" id="1147123.SAMN05443428_10872"/>